<dbReference type="GO" id="GO:0016020">
    <property type="term" value="C:membrane"/>
    <property type="evidence" value="ECO:0007669"/>
    <property type="project" value="UniProtKB-SubCell"/>
</dbReference>
<keyword evidence="6" id="KW-0479">Metal-binding</keyword>
<reference evidence="13" key="1">
    <citation type="journal article" date="2016" name="Proc. Natl. Acad. Sci. U.S.A.">
        <title>Chromosome-level assembly of Arabidopsis thaliana Ler reveals the extent of translocation and inversion polymorphisms.</title>
        <authorList>
            <person name="Zapata L."/>
            <person name="Ding J."/>
            <person name="Willing E.M."/>
            <person name="Hartwig B."/>
            <person name="Bezdan D."/>
            <person name="Jiao W.B."/>
            <person name="Patel V."/>
            <person name="Velikkakam James G."/>
            <person name="Koornneef M."/>
            <person name="Ossowski S."/>
            <person name="Schneeberger K."/>
        </authorList>
    </citation>
    <scope>NUCLEOTIDE SEQUENCE [LARGE SCALE GENOMIC DNA]</scope>
    <source>
        <strain evidence="13">cv. Landsberg erecta</strain>
    </source>
</reference>
<evidence type="ECO:0008006" key="14">
    <source>
        <dbReference type="Google" id="ProtNLM"/>
    </source>
</evidence>
<keyword evidence="7" id="KW-1133">Transmembrane helix</keyword>
<sequence>MESSSKPSKFPVIGNLHQIGELPHRSLTHLAERYGPVMLLHFGFVPITVVSSRSR</sequence>
<evidence type="ECO:0000256" key="9">
    <source>
        <dbReference type="ARBA" id="ARBA00023004"/>
    </source>
</evidence>
<dbReference type="Pfam" id="PF00067">
    <property type="entry name" value="p450"/>
    <property type="match status" value="1"/>
</dbReference>
<dbReference type="EMBL" id="LUHQ01000003">
    <property type="protein sequence ID" value="OAP01953.1"/>
    <property type="molecule type" value="Genomic_DNA"/>
</dbReference>
<evidence type="ECO:0000256" key="10">
    <source>
        <dbReference type="ARBA" id="ARBA00023033"/>
    </source>
</evidence>
<evidence type="ECO:0000256" key="4">
    <source>
        <dbReference type="ARBA" id="ARBA00022617"/>
    </source>
</evidence>
<keyword evidence="4" id="KW-0349">Heme</keyword>
<evidence type="ECO:0000256" key="6">
    <source>
        <dbReference type="ARBA" id="ARBA00022723"/>
    </source>
</evidence>
<comment type="subcellular location">
    <subcellularLocation>
        <location evidence="2">Membrane</location>
        <topology evidence="2">Single-pass membrane protein</topology>
    </subcellularLocation>
</comment>
<dbReference type="SUPFAM" id="SSF48264">
    <property type="entry name" value="Cytochrome P450"/>
    <property type="match status" value="1"/>
</dbReference>
<gene>
    <name evidence="12" type="ordered locus">AXX17_At3g28340</name>
</gene>
<evidence type="ECO:0000313" key="12">
    <source>
        <dbReference type="EMBL" id="OAP01953.1"/>
    </source>
</evidence>
<dbReference type="AlphaFoldDB" id="A0A178VAC2"/>
<keyword evidence="9" id="KW-0408">Iron</keyword>
<dbReference type="Gene3D" id="1.10.630.10">
    <property type="entry name" value="Cytochrome P450"/>
    <property type="match status" value="1"/>
</dbReference>
<dbReference type="PANTHER" id="PTHR47955">
    <property type="entry name" value="CYTOCHROME P450 FAMILY 71 PROTEIN"/>
    <property type="match status" value="1"/>
</dbReference>
<keyword evidence="5" id="KW-0812">Transmembrane</keyword>
<dbReference type="GO" id="GO:0005506">
    <property type="term" value="F:iron ion binding"/>
    <property type="evidence" value="ECO:0007669"/>
    <property type="project" value="InterPro"/>
</dbReference>
<dbReference type="GO" id="GO:0020037">
    <property type="term" value="F:heme binding"/>
    <property type="evidence" value="ECO:0007669"/>
    <property type="project" value="InterPro"/>
</dbReference>
<dbReference type="InterPro" id="IPR036396">
    <property type="entry name" value="Cyt_P450_sf"/>
</dbReference>
<dbReference type="PANTHER" id="PTHR47955:SF19">
    <property type="entry name" value="CYTOCHROME P450 71A9-LIKE ISOFORM X1"/>
    <property type="match status" value="1"/>
</dbReference>
<evidence type="ECO:0000256" key="7">
    <source>
        <dbReference type="ARBA" id="ARBA00022989"/>
    </source>
</evidence>
<dbReference type="Proteomes" id="UP000078284">
    <property type="component" value="Chromosome 3"/>
</dbReference>
<proteinExistence type="inferred from homology"/>
<evidence type="ECO:0000256" key="8">
    <source>
        <dbReference type="ARBA" id="ARBA00023002"/>
    </source>
</evidence>
<comment type="similarity">
    <text evidence="3">Belongs to the cytochrome P450 family.</text>
</comment>
<dbReference type="InterPro" id="IPR001128">
    <property type="entry name" value="Cyt_P450"/>
</dbReference>
<evidence type="ECO:0000313" key="13">
    <source>
        <dbReference type="Proteomes" id="UP000078284"/>
    </source>
</evidence>
<keyword evidence="8" id="KW-0560">Oxidoreductase</keyword>
<evidence type="ECO:0000256" key="11">
    <source>
        <dbReference type="ARBA" id="ARBA00023136"/>
    </source>
</evidence>
<keyword evidence="11" id="KW-0472">Membrane</keyword>
<protein>
    <recommendedName>
        <fullName evidence="14">Cytochrome P450</fullName>
    </recommendedName>
</protein>
<name>A0A178VAC2_ARATH</name>
<evidence type="ECO:0000256" key="2">
    <source>
        <dbReference type="ARBA" id="ARBA00004167"/>
    </source>
</evidence>
<evidence type="ECO:0000256" key="3">
    <source>
        <dbReference type="ARBA" id="ARBA00010617"/>
    </source>
</evidence>
<evidence type="ECO:0000256" key="1">
    <source>
        <dbReference type="ARBA" id="ARBA00001971"/>
    </source>
</evidence>
<dbReference type="GO" id="GO:0004497">
    <property type="term" value="F:monooxygenase activity"/>
    <property type="evidence" value="ECO:0007669"/>
    <property type="project" value="UniProtKB-KW"/>
</dbReference>
<keyword evidence="10" id="KW-0503">Monooxygenase</keyword>
<evidence type="ECO:0000256" key="5">
    <source>
        <dbReference type="ARBA" id="ARBA00022692"/>
    </source>
</evidence>
<comment type="cofactor">
    <cofactor evidence="1">
        <name>heme</name>
        <dbReference type="ChEBI" id="CHEBI:30413"/>
    </cofactor>
</comment>
<dbReference type="GO" id="GO:0016705">
    <property type="term" value="F:oxidoreductase activity, acting on paired donors, with incorporation or reduction of molecular oxygen"/>
    <property type="evidence" value="ECO:0007669"/>
    <property type="project" value="InterPro"/>
</dbReference>
<accession>A0A178VAC2</accession>
<organism evidence="12 13">
    <name type="scientific">Arabidopsis thaliana</name>
    <name type="common">Mouse-ear cress</name>
    <dbReference type="NCBI Taxonomy" id="3702"/>
    <lineage>
        <taxon>Eukaryota</taxon>
        <taxon>Viridiplantae</taxon>
        <taxon>Streptophyta</taxon>
        <taxon>Embryophyta</taxon>
        <taxon>Tracheophyta</taxon>
        <taxon>Spermatophyta</taxon>
        <taxon>Magnoliopsida</taxon>
        <taxon>eudicotyledons</taxon>
        <taxon>Gunneridae</taxon>
        <taxon>Pentapetalae</taxon>
        <taxon>rosids</taxon>
        <taxon>malvids</taxon>
        <taxon>Brassicales</taxon>
        <taxon>Brassicaceae</taxon>
        <taxon>Camelineae</taxon>
        <taxon>Arabidopsis</taxon>
    </lineage>
</organism>
<comment type="caution">
    <text evidence="12">The sequence shown here is derived from an EMBL/GenBank/DDBJ whole genome shotgun (WGS) entry which is preliminary data.</text>
</comment>